<feature type="transmembrane region" description="Helical" evidence="7">
    <location>
        <begin position="24"/>
        <end position="49"/>
    </location>
</feature>
<evidence type="ECO:0000256" key="2">
    <source>
        <dbReference type="ARBA" id="ARBA00022448"/>
    </source>
</evidence>
<keyword evidence="6 7" id="KW-0472">Membrane</keyword>
<dbReference type="PANTHER" id="PTHR48017">
    <property type="entry name" value="OS05G0424000 PROTEIN-RELATED"/>
    <property type="match status" value="1"/>
</dbReference>
<gene>
    <name evidence="9" type="ORF">B296_00018766</name>
</gene>
<dbReference type="Proteomes" id="UP000287651">
    <property type="component" value="Unassembled WGS sequence"/>
</dbReference>
<keyword evidence="3 7" id="KW-0812">Transmembrane</keyword>
<evidence type="ECO:0000313" key="9">
    <source>
        <dbReference type="EMBL" id="RRT81998.1"/>
    </source>
</evidence>
<accession>A0A427B0E7</accession>
<proteinExistence type="predicted"/>
<dbReference type="AlphaFoldDB" id="A0A427B0E7"/>
<name>A0A427B0E7_ENSVE</name>
<dbReference type="InterPro" id="IPR013057">
    <property type="entry name" value="AA_transpt_TM"/>
</dbReference>
<protein>
    <recommendedName>
        <fullName evidence="8">Amino acid transporter transmembrane domain-containing protein</fullName>
    </recommendedName>
</protein>
<evidence type="ECO:0000256" key="7">
    <source>
        <dbReference type="SAM" id="Phobius"/>
    </source>
</evidence>
<dbReference type="GO" id="GO:0006865">
    <property type="term" value="P:amino acid transport"/>
    <property type="evidence" value="ECO:0007669"/>
    <property type="project" value="UniProtKB-KW"/>
</dbReference>
<evidence type="ECO:0000313" key="10">
    <source>
        <dbReference type="Proteomes" id="UP000287651"/>
    </source>
</evidence>
<keyword evidence="4" id="KW-0029">Amino-acid transport</keyword>
<sequence>YHLTTSIVSPALLSLPFAFTLLGWVPGVACLLMGAAVTFYSYNLLSLVLEHHDQLGHRHLRFRDMAHDILGNVPLLLLYRVLFFVVEYPFKVDIKRYWFA</sequence>
<dbReference type="GO" id="GO:0016020">
    <property type="term" value="C:membrane"/>
    <property type="evidence" value="ECO:0007669"/>
    <property type="project" value="UniProtKB-SubCell"/>
</dbReference>
<comment type="caution">
    <text evidence="9">The sequence shown here is derived from an EMBL/GenBank/DDBJ whole genome shotgun (WGS) entry which is preliminary data.</text>
</comment>
<feature type="non-terminal residue" evidence="9">
    <location>
        <position position="1"/>
    </location>
</feature>
<keyword evidence="2" id="KW-0813">Transport</keyword>
<evidence type="ECO:0000256" key="6">
    <source>
        <dbReference type="ARBA" id="ARBA00023136"/>
    </source>
</evidence>
<dbReference type="Pfam" id="PF01490">
    <property type="entry name" value="Aa_trans"/>
    <property type="match status" value="1"/>
</dbReference>
<evidence type="ECO:0000256" key="3">
    <source>
        <dbReference type="ARBA" id="ARBA00022692"/>
    </source>
</evidence>
<comment type="subcellular location">
    <subcellularLocation>
        <location evidence="1">Membrane</location>
    </subcellularLocation>
</comment>
<evidence type="ECO:0000256" key="4">
    <source>
        <dbReference type="ARBA" id="ARBA00022970"/>
    </source>
</evidence>
<reference evidence="9 10" key="1">
    <citation type="journal article" date="2014" name="Agronomy (Basel)">
        <title>A Draft Genome Sequence for Ensete ventricosum, the Drought-Tolerant Tree Against Hunger.</title>
        <authorList>
            <person name="Harrison J."/>
            <person name="Moore K.A."/>
            <person name="Paszkiewicz K."/>
            <person name="Jones T."/>
            <person name="Grant M."/>
            <person name="Ambacheew D."/>
            <person name="Muzemil S."/>
            <person name="Studholme D.J."/>
        </authorList>
    </citation>
    <scope>NUCLEOTIDE SEQUENCE [LARGE SCALE GENOMIC DNA]</scope>
</reference>
<feature type="domain" description="Amino acid transporter transmembrane" evidence="8">
    <location>
        <begin position="2"/>
        <end position="72"/>
    </location>
</feature>
<evidence type="ECO:0000259" key="8">
    <source>
        <dbReference type="Pfam" id="PF01490"/>
    </source>
</evidence>
<evidence type="ECO:0000256" key="1">
    <source>
        <dbReference type="ARBA" id="ARBA00004370"/>
    </source>
</evidence>
<keyword evidence="5 7" id="KW-1133">Transmembrane helix</keyword>
<organism evidence="9 10">
    <name type="scientific">Ensete ventricosum</name>
    <name type="common">Abyssinian banana</name>
    <name type="synonym">Musa ensete</name>
    <dbReference type="NCBI Taxonomy" id="4639"/>
    <lineage>
        <taxon>Eukaryota</taxon>
        <taxon>Viridiplantae</taxon>
        <taxon>Streptophyta</taxon>
        <taxon>Embryophyta</taxon>
        <taxon>Tracheophyta</taxon>
        <taxon>Spermatophyta</taxon>
        <taxon>Magnoliopsida</taxon>
        <taxon>Liliopsida</taxon>
        <taxon>Zingiberales</taxon>
        <taxon>Musaceae</taxon>
        <taxon>Ensete</taxon>
    </lineage>
</organism>
<feature type="transmembrane region" description="Helical" evidence="7">
    <location>
        <begin position="69"/>
        <end position="90"/>
    </location>
</feature>
<dbReference type="EMBL" id="AMZH03000779">
    <property type="protein sequence ID" value="RRT81998.1"/>
    <property type="molecule type" value="Genomic_DNA"/>
</dbReference>
<evidence type="ECO:0000256" key="5">
    <source>
        <dbReference type="ARBA" id="ARBA00022989"/>
    </source>
</evidence>